<dbReference type="EMBL" id="SRYA01000079">
    <property type="protein sequence ID" value="TGY90903.1"/>
    <property type="molecule type" value="Genomic_DNA"/>
</dbReference>
<accession>A0AC61RPN3</accession>
<proteinExistence type="predicted"/>
<comment type="caution">
    <text evidence="1">The sequence shown here is derived from an EMBL/GenBank/DDBJ whole genome shotgun (WGS) entry which is preliminary data.</text>
</comment>
<name>A0AC61RPN3_9FIRM</name>
<evidence type="ECO:0000313" key="1">
    <source>
        <dbReference type="EMBL" id="TGY90903.1"/>
    </source>
</evidence>
<keyword evidence="2" id="KW-1185">Reference proteome</keyword>
<evidence type="ECO:0000313" key="2">
    <source>
        <dbReference type="Proteomes" id="UP000304953"/>
    </source>
</evidence>
<organism evidence="1 2">
    <name type="scientific">Petralouisia muris</name>
    <dbReference type="NCBI Taxonomy" id="3032872"/>
    <lineage>
        <taxon>Bacteria</taxon>
        <taxon>Bacillati</taxon>
        <taxon>Bacillota</taxon>
        <taxon>Clostridia</taxon>
        <taxon>Lachnospirales</taxon>
        <taxon>Lachnospiraceae</taxon>
        <taxon>Petralouisia</taxon>
    </lineage>
</organism>
<protein>
    <submittedName>
        <fullName evidence="1">Acyltransferase</fullName>
    </submittedName>
</protein>
<keyword evidence="1" id="KW-0012">Acyltransferase</keyword>
<gene>
    <name evidence="1" type="ORF">E5329_23730</name>
</gene>
<sequence length="235" mass="27015">MEGNCNFTRDFWTFGYYTKGGGAAGVSIFLMLSGYGMVCSYNKKGMQKYWRRRLVSVWLPYVIWTMFLTFLCFIMNFSVFDDISIIEIVTNVIGINPNSPIDATMWYVPYILIMYLIFYVVYRFVNKWKVISIFIASCVVGYMTSISFPSDVGAILYTTCFAVGVLYAEIVSNGKIELEKKHVIVLTFGITIIMVMMYILSWRKLVFYMGFTTVCPVVAIGLMNIFPGKYFIVIK</sequence>
<keyword evidence="1" id="KW-0808">Transferase</keyword>
<dbReference type="Proteomes" id="UP000304953">
    <property type="component" value="Unassembled WGS sequence"/>
</dbReference>
<reference evidence="1" key="1">
    <citation type="submission" date="2019-04" db="EMBL/GenBank/DDBJ databases">
        <title>Microbes associate with the intestines of laboratory mice.</title>
        <authorList>
            <person name="Navarre W."/>
            <person name="Wong E."/>
            <person name="Huang K."/>
            <person name="Tropini C."/>
            <person name="Ng K."/>
            <person name="Yu B."/>
        </authorList>
    </citation>
    <scope>NUCLEOTIDE SEQUENCE</scope>
    <source>
        <strain evidence="1">NM01_1-7b</strain>
    </source>
</reference>